<evidence type="ECO:0000313" key="2">
    <source>
        <dbReference type="Proteomes" id="UP000595512"/>
    </source>
</evidence>
<gene>
    <name evidence="1" type="ORF">JGZ69_20545</name>
</gene>
<accession>A0AB37HJ82</accession>
<evidence type="ECO:0000313" key="1">
    <source>
        <dbReference type="EMBL" id="QQX25068.1"/>
    </source>
</evidence>
<organism evidence="1 2">
    <name type="scientific">Heyndrickxia sporothermodurans</name>
    <dbReference type="NCBI Taxonomy" id="46224"/>
    <lineage>
        <taxon>Bacteria</taxon>
        <taxon>Bacillati</taxon>
        <taxon>Bacillota</taxon>
        <taxon>Bacilli</taxon>
        <taxon>Bacillales</taxon>
        <taxon>Bacillaceae</taxon>
        <taxon>Heyndrickxia</taxon>
    </lineage>
</organism>
<sequence length="82" mass="9722">MTTKFRPSIVHYSSVKDIQMVIEELLEEIDEKVFACEQYQKKYQSEGCHPLADQFHGKIVGYLEMKSHLQEKLSEVRGRYRN</sequence>
<dbReference type="AlphaFoldDB" id="A0AB37HJ82"/>
<dbReference type="RefSeq" id="WP_107921221.1">
    <property type="nucleotide sequence ID" value="NZ_CP066701.1"/>
</dbReference>
<dbReference type="EMBL" id="CP066701">
    <property type="protein sequence ID" value="QQX25068.1"/>
    <property type="molecule type" value="Genomic_DNA"/>
</dbReference>
<name>A0AB37HJ82_9BACI</name>
<reference evidence="1 2" key="1">
    <citation type="submission" date="2020-12" db="EMBL/GenBank/DDBJ databases">
        <title>Taxonomic evaluation of the Bacillus sporothermodurans group of bacteria based on whole genome sequences.</title>
        <authorList>
            <person name="Fiedler G."/>
            <person name="Herbstmann A.-D."/>
            <person name="Doll E."/>
            <person name="Wenning M."/>
            <person name="Brinks E."/>
            <person name="Kabisch J."/>
            <person name="Breitenwieser F."/>
            <person name="Lappann M."/>
            <person name="Boehnlein C."/>
            <person name="Franz C."/>
        </authorList>
    </citation>
    <scope>NUCLEOTIDE SEQUENCE [LARGE SCALE GENOMIC DNA]</scope>
    <source>
        <strain evidence="1 2">DSM 10599</strain>
    </source>
</reference>
<dbReference type="Proteomes" id="UP000595512">
    <property type="component" value="Chromosome"/>
</dbReference>
<proteinExistence type="predicted"/>
<dbReference type="KEGG" id="hspo:JGZ69_20545"/>
<protein>
    <submittedName>
        <fullName evidence="1">Uncharacterized protein</fullName>
    </submittedName>
</protein>